<proteinExistence type="predicted"/>
<comment type="caution">
    <text evidence="1">The sequence shown here is derived from an EMBL/GenBank/DDBJ whole genome shotgun (WGS) entry which is preliminary data.</text>
</comment>
<reference evidence="1 2" key="1">
    <citation type="journal article" date="2019" name="Genome Biol. Evol.">
        <title>Insights into the evolution of the New World diploid cottons (Gossypium, subgenus Houzingenia) based on genome sequencing.</title>
        <authorList>
            <person name="Grover C.E."/>
            <person name="Arick M.A. 2nd"/>
            <person name="Thrash A."/>
            <person name="Conover J.L."/>
            <person name="Sanders W.S."/>
            <person name="Peterson D.G."/>
            <person name="Frelichowski J.E."/>
            <person name="Scheffler J.A."/>
            <person name="Scheffler B.E."/>
            <person name="Wendel J.F."/>
        </authorList>
    </citation>
    <scope>NUCLEOTIDE SEQUENCE [LARGE SCALE GENOMIC DNA]</scope>
    <source>
        <strain evidence="1">5</strain>
        <tissue evidence="1">Leaf</tissue>
    </source>
</reference>
<evidence type="ECO:0000313" key="2">
    <source>
        <dbReference type="Proteomes" id="UP000593579"/>
    </source>
</evidence>
<dbReference type="OrthoDB" id="994560at2759"/>
<evidence type="ECO:0000313" key="1">
    <source>
        <dbReference type="EMBL" id="MBA0750890.1"/>
    </source>
</evidence>
<organism evidence="1 2">
    <name type="scientific">Gossypium gossypioides</name>
    <name type="common">Mexican cotton</name>
    <name type="synonym">Selera gossypioides</name>
    <dbReference type="NCBI Taxonomy" id="34282"/>
    <lineage>
        <taxon>Eukaryota</taxon>
        <taxon>Viridiplantae</taxon>
        <taxon>Streptophyta</taxon>
        <taxon>Embryophyta</taxon>
        <taxon>Tracheophyta</taxon>
        <taxon>Spermatophyta</taxon>
        <taxon>Magnoliopsida</taxon>
        <taxon>eudicotyledons</taxon>
        <taxon>Gunneridae</taxon>
        <taxon>Pentapetalae</taxon>
        <taxon>rosids</taxon>
        <taxon>malvids</taxon>
        <taxon>Malvales</taxon>
        <taxon>Malvaceae</taxon>
        <taxon>Malvoideae</taxon>
        <taxon>Gossypium</taxon>
    </lineage>
</organism>
<name>A0A7J9CQW1_GOSGO</name>
<sequence length="45" mass="5327">MTNFKCENKDDSNVSDNDYVDSNLHQLNVNRVYLGGDYDESDYYR</sequence>
<dbReference type="EMBL" id="JABEZY010000012">
    <property type="protein sequence ID" value="MBA0750890.1"/>
    <property type="molecule type" value="Genomic_DNA"/>
</dbReference>
<accession>A0A7J9CQW1</accession>
<dbReference type="AlphaFoldDB" id="A0A7J9CQW1"/>
<keyword evidence="2" id="KW-1185">Reference proteome</keyword>
<protein>
    <submittedName>
        <fullName evidence="1">Uncharacterized protein</fullName>
    </submittedName>
</protein>
<dbReference type="Proteomes" id="UP000593579">
    <property type="component" value="Unassembled WGS sequence"/>
</dbReference>
<gene>
    <name evidence="1" type="ORF">Gogos_002271</name>
</gene>